<dbReference type="Pfam" id="PF01171">
    <property type="entry name" value="ATP_bind_3"/>
    <property type="match status" value="1"/>
</dbReference>
<dbReference type="Gene3D" id="1.10.10.1360">
    <property type="entry name" value="tRNA (Ile)-lysidine synthase"/>
    <property type="match status" value="1"/>
</dbReference>
<dbReference type="Proteomes" id="UP000886893">
    <property type="component" value="Unassembled WGS sequence"/>
</dbReference>
<evidence type="ECO:0000313" key="3">
    <source>
        <dbReference type="Proteomes" id="UP000886893"/>
    </source>
</evidence>
<comment type="caution">
    <text evidence="2">The sequence shown here is derived from an EMBL/GenBank/DDBJ whole genome shotgun (WGS) entry which is preliminary data.</text>
</comment>
<sequence length="60" mass="7078">MRNLFVEKKRHVINESYLIASQTNLWGMQVYRPLLSVSKKDLQAYCLKNYIPFGIDQSND</sequence>
<protein>
    <recommendedName>
        <fullName evidence="1">tRNA(Ile)-lysidine/2-thiocytidine synthase N-terminal domain-containing protein</fullName>
    </recommendedName>
</protein>
<feature type="non-terminal residue" evidence="2">
    <location>
        <position position="60"/>
    </location>
</feature>
<organism evidence="2 3">
    <name type="scientific">Candidatus Caccosoma faecigallinarum</name>
    <dbReference type="NCBI Taxonomy" id="2840720"/>
    <lineage>
        <taxon>Bacteria</taxon>
        <taxon>Bacillati</taxon>
        <taxon>Bacillota</taxon>
        <taxon>Bacillota incertae sedis</taxon>
        <taxon>Candidatus Caccosoma</taxon>
    </lineage>
</organism>
<gene>
    <name evidence="2" type="ORF">IAD04_03755</name>
</gene>
<evidence type="ECO:0000313" key="2">
    <source>
        <dbReference type="EMBL" id="HIT17481.1"/>
    </source>
</evidence>
<proteinExistence type="predicted"/>
<name>A0A9D1G9E2_9FIRM</name>
<accession>A0A9D1G9E2</accession>
<dbReference type="SUPFAM" id="SSF52402">
    <property type="entry name" value="Adenine nucleotide alpha hydrolases-like"/>
    <property type="match status" value="1"/>
</dbReference>
<reference evidence="2" key="2">
    <citation type="journal article" date="2021" name="PeerJ">
        <title>Extensive microbial diversity within the chicken gut microbiome revealed by metagenomics and culture.</title>
        <authorList>
            <person name="Gilroy R."/>
            <person name="Ravi A."/>
            <person name="Getino M."/>
            <person name="Pursley I."/>
            <person name="Horton D.L."/>
            <person name="Alikhan N.F."/>
            <person name="Baker D."/>
            <person name="Gharbi K."/>
            <person name="Hall N."/>
            <person name="Watson M."/>
            <person name="Adriaenssens E.M."/>
            <person name="Foster-Nyarko E."/>
            <person name="Jarju S."/>
            <person name="Secka A."/>
            <person name="Antonio M."/>
            <person name="Oren A."/>
            <person name="Chaudhuri R.R."/>
            <person name="La Ragione R."/>
            <person name="Hildebrand F."/>
            <person name="Pallen M.J."/>
        </authorList>
    </citation>
    <scope>NUCLEOTIDE SEQUENCE</scope>
    <source>
        <strain evidence="2">14508</strain>
    </source>
</reference>
<dbReference type="EMBL" id="DVKI01000120">
    <property type="protein sequence ID" value="HIT17481.1"/>
    <property type="molecule type" value="Genomic_DNA"/>
</dbReference>
<feature type="domain" description="tRNA(Ile)-lysidine/2-thiocytidine synthase N-terminal" evidence="1">
    <location>
        <begin position="10"/>
        <end position="59"/>
    </location>
</feature>
<dbReference type="InterPro" id="IPR011063">
    <property type="entry name" value="TilS/TtcA_N"/>
</dbReference>
<reference evidence="2" key="1">
    <citation type="submission" date="2020-10" db="EMBL/GenBank/DDBJ databases">
        <authorList>
            <person name="Gilroy R."/>
        </authorList>
    </citation>
    <scope>NUCLEOTIDE SEQUENCE</scope>
    <source>
        <strain evidence="2">14508</strain>
    </source>
</reference>
<evidence type="ECO:0000259" key="1">
    <source>
        <dbReference type="Pfam" id="PF01171"/>
    </source>
</evidence>
<dbReference type="AlphaFoldDB" id="A0A9D1G9E2"/>